<feature type="region of interest" description="Disordered" evidence="1">
    <location>
        <begin position="1"/>
        <end position="22"/>
    </location>
</feature>
<feature type="compositionally biased region" description="Polar residues" evidence="1">
    <location>
        <begin position="1537"/>
        <end position="1548"/>
    </location>
</feature>
<feature type="region of interest" description="Disordered" evidence="1">
    <location>
        <begin position="197"/>
        <end position="317"/>
    </location>
</feature>
<feature type="region of interest" description="Disordered" evidence="1">
    <location>
        <begin position="891"/>
        <end position="934"/>
    </location>
</feature>
<feature type="compositionally biased region" description="Low complexity" evidence="1">
    <location>
        <begin position="54"/>
        <end position="65"/>
    </location>
</feature>
<feature type="region of interest" description="Disordered" evidence="1">
    <location>
        <begin position="1689"/>
        <end position="1753"/>
    </location>
</feature>
<feature type="compositionally biased region" description="Polar residues" evidence="1">
    <location>
        <begin position="682"/>
        <end position="694"/>
    </location>
</feature>
<dbReference type="InterPro" id="IPR026713">
    <property type="entry name" value="CRACD-like"/>
</dbReference>
<feature type="compositionally biased region" description="Basic and acidic residues" evidence="1">
    <location>
        <begin position="647"/>
        <end position="658"/>
    </location>
</feature>
<feature type="region of interest" description="Disordered" evidence="1">
    <location>
        <begin position="329"/>
        <end position="420"/>
    </location>
</feature>
<feature type="region of interest" description="Disordered" evidence="1">
    <location>
        <begin position="1771"/>
        <end position="1800"/>
    </location>
</feature>
<dbReference type="PANTHER" id="PTHR47743:SF2">
    <property type="entry name" value="ACROSOMAL PROTEIN KIAA1210"/>
    <property type="match status" value="1"/>
</dbReference>
<feature type="compositionally biased region" description="Low complexity" evidence="1">
    <location>
        <begin position="1"/>
        <end position="15"/>
    </location>
</feature>
<dbReference type="CTD" id="57481"/>
<dbReference type="Proteomes" id="UP000286641">
    <property type="component" value="Unplaced"/>
</dbReference>
<name>A0A3Q7MN12_CALUR</name>
<feature type="compositionally biased region" description="Basic and acidic residues" evidence="1">
    <location>
        <begin position="1413"/>
        <end position="1422"/>
    </location>
</feature>
<feature type="compositionally biased region" description="Acidic residues" evidence="1">
    <location>
        <begin position="512"/>
        <end position="524"/>
    </location>
</feature>
<feature type="compositionally biased region" description="Low complexity" evidence="1">
    <location>
        <begin position="279"/>
        <end position="294"/>
    </location>
</feature>
<evidence type="ECO:0000313" key="2">
    <source>
        <dbReference type="Proteomes" id="UP000286641"/>
    </source>
</evidence>
<dbReference type="PANTHER" id="PTHR47743">
    <property type="entry name" value="KIAA1210 / KIAA1211 FAMILY MEMBER"/>
    <property type="match status" value="1"/>
</dbReference>
<evidence type="ECO:0000313" key="3">
    <source>
        <dbReference type="RefSeq" id="XP_025708420.1"/>
    </source>
</evidence>
<gene>
    <name evidence="3" type="primary">LOC112809262</name>
</gene>
<feature type="compositionally biased region" description="Polar residues" evidence="1">
    <location>
        <begin position="1559"/>
        <end position="1570"/>
    </location>
</feature>
<feature type="compositionally biased region" description="Basic and acidic residues" evidence="1">
    <location>
        <begin position="1698"/>
        <end position="1721"/>
    </location>
</feature>
<feature type="region of interest" description="Disordered" evidence="1">
    <location>
        <begin position="1407"/>
        <end position="1665"/>
    </location>
</feature>
<feature type="region of interest" description="Disordered" evidence="1">
    <location>
        <begin position="38"/>
        <end position="85"/>
    </location>
</feature>
<organism evidence="2 3">
    <name type="scientific">Callorhinus ursinus</name>
    <name type="common">Northern fur seal</name>
    <dbReference type="NCBI Taxonomy" id="34884"/>
    <lineage>
        <taxon>Eukaryota</taxon>
        <taxon>Metazoa</taxon>
        <taxon>Chordata</taxon>
        <taxon>Craniata</taxon>
        <taxon>Vertebrata</taxon>
        <taxon>Euteleostomi</taxon>
        <taxon>Mammalia</taxon>
        <taxon>Eutheria</taxon>
        <taxon>Laurasiatheria</taxon>
        <taxon>Carnivora</taxon>
        <taxon>Caniformia</taxon>
        <taxon>Pinnipedia</taxon>
        <taxon>Otariidae</taxon>
        <taxon>Callorhinus</taxon>
    </lineage>
</organism>
<feature type="compositionally biased region" description="Basic and acidic residues" evidence="1">
    <location>
        <begin position="211"/>
        <end position="224"/>
    </location>
</feature>
<feature type="compositionally biased region" description="Polar residues" evidence="1">
    <location>
        <begin position="1738"/>
        <end position="1750"/>
    </location>
</feature>
<reference evidence="3" key="2">
    <citation type="submission" date="2025-08" db="UniProtKB">
        <authorList>
            <consortium name="RefSeq"/>
        </authorList>
    </citation>
    <scope>IDENTIFICATION</scope>
    <source>
        <tissue evidence="3">Blood</tissue>
    </source>
</reference>
<dbReference type="InParanoid" id="A0A3Q7MN12"/>
<reference key="1">
    <citation type="submission" date="2019-01" db="UniProtKB">
        <authorList>
            <consortium name="RefSeq"/>
        </authorList>
    </citation>
    <scope>IDENTIFICATION</scope>
</reference>
<accession>A0A3Q7MN12</accession>
<feature type="compositionally biased region" description="Pro residues" evidence="1">
    <location>
        <begin position="1123"/>
        <end position="1133"/>
    </location>
</feature>
<feature type="region of interest" description="Disordered" evidence="1">
    <location>
        <begin position="487"/>
        <end position="704"/>
    </location>
</feature>
<feature type="compositionally biased region" description="Polar residues" evidence="1">
    <location>
        <begin position="977"/>
        <end position="989"/>
    </location>
</feature>
<feature type="compositionally biased region" description="Low complexity" evidence="1">
    <location>
        <begin position="1190"/>
        <end position="1201"/>
    </location>
</feature>
<feature type="compositionally biased region" description="Low complexity" evidence="1">
    <location>
        <begin position="1033"/>
        <end position="1043"/>
    </location>
</feature>
<feature type="compositionally biased region" description="Low complexity" evidence="1">
    <location>
        <begin position="581"/>
        <end position="590"/>
    </location>
</feature>
<sequence length="1823" mass="190108">MAESLSEGSGSLEVLEAGDEGKKKSKFKAFKNLFGKRKKKELEDAPGGRRLKPSLSSGSINISSLKPVREGQRTEARARSSMGSKALSHDSIFMLDSEPEISRSQVSRTLPRSGTSNVHGAVSGLTFGAVPLHVPRSGMWTGDSKITELPSLCPRHSSYSPPLLRSDTISADFEEISVDEESPHKKTLPLKVMTLKGKAKQEEPTLLVVSGEEKSTTIPKEADKKKLKKDSAGVSSLKQSKGTEISYKETADQAAGADAAGSQSSPLSGAHGRRRPQKGSSASGSSECAPSGSSLKQSIRGLGLAERAGSPPAEKPAGECLLWNLSLERQVREPPTTPQAERATPQELLPDQDDNGKRKAGADLDAGKGPVSQAVPEDTAESVVGGPSPCHEDGASGGEQPEARAARSSAAESLSPTPDDVLFSGAIEAQVFMDPSQMQSEGEEAFSFDVQASNLKMASVQDIPAVCREKSPGNVLLAFAASISGPASAVAEGGRSAERLPSRSLAWAAEEASSDPEGASEEESGSGQQLLPRPSSQALGKPADDRQVFTESESSAARASGPELQLAAGYSPPAFGKRAAEAASADPASPLEEESGVSRQPAPTHPSQSLGKPDGDQETTDSKSSGDSGSSDERLTPTCAAQALQGPEDKGRTDPHGHVEKKHNSAGARSGSEEDVPPRPPSQASGQPADQQHGASGAKHLPEEWGVSVGRLALTFSRPILQQQAASGSARPAGPPRSSPAEPAPARQPVQSWRSPQAEQQAPADPAGAAVQWAIALEPPPPPPPPPPRISSKRLLRPWPEHAVCKGPEMAAAVGVTSVDLPPPTPPPPPPRPHSQPPLDPIAEQATREDPESPAVEGSISAELPPPRRPCQAVVRPVIEQQGCLGVEGAVVEKNAPGQPPPLPGYDAQPPTRPLVPPRASASPESPAASAEPLPLKVLAQASLKAGVEPNVSSGPEGAAAEKAISGEPPLPPDSAASLTNPKAPQASETAVGEGPSVEPPPRGPAQPSVTPKVQPQPCPLAAVGASAATAEPALGPALSPALGPAPAPGPASPRSVYQSWLSSSGEHEGSVSAQSAALEWGISLEPLPPPPPPPPLPPRKPSQNPRRQGGERAASWRSASAPPEPDAPPAPGAPAAAAARKPPRCAFQSRGNTKVKQPVSEALERAEALRIMAMEQRHSLRRSSQALTAAVVKPPASAAPERAATEEDASAEPLPSRQPSQSPGRCKGQQMSSSCESAHAEAAVSGKPVASKYPTQVSSRSKVQEMSSRLENTAAEGDSAEKPPVPRHPSRSFVKFMAEQVFSEGPAHPPSANQLSKALLRSKVQYPASSGPGNASTGGGISSKLLPTARPLQPPGGPEGPRAVLPHSESAPAKPKQSSYKELLPPGHLSLAPVKLASWQVSSLLSQGSPEIQKRSKERLPSRGLPQAKEGAELQPQLFSPGPASAPAGWSRSEECRPQQPGRTPQAPAKPERPPQVRPGSARAAAEGALSESRPGSWAPPRGPASLSKTKKHRQGPEDLIKNSLPPSTKPVRLSTAPTRQASTAGGTYSKGEGLESGDQSNSHANVSTGGSGVETLFGVRLRKVPSLKKHKSEKQDDLTKLSSLSLGPVSSSTCKEQRIGRSVSQGLLGTAENPATASDMLEKQQSRPKSESMAKKQPIYKVPGKVLGRQSDYAASEPAWITMVKQRQKSSQAYIPKKEAKTKNKPGAKPEAKEPRHGGEPVAAHKTLQKGAGLASENQPRKTFTSDVNKPEKMAQKLAKWTKAGFEDQKTAQVPTVAKETRQSSTLPAVLREPVEPEEPVWFSLAKKKAEAWSHIAKIMQ</sequence>
<feature type="compositionally biased region" description="Low complexity" evidence="1">
    <location>
        <begin position="739"/>
        <end position="749"/>
    </location>
</feature>
<feature type="compositionally biased region" description="Pro residues" evidence="1">
    <location>
        <begin position="821"/>
        <end position="840"/>
    </location>
</feature>
<feature type="region of interest" description="Disordered" evidence="1">
    <location>
        <begin position="1305"/>
        <end position="1387"/>
    </location>
</feature>
<feature type="compositionally biased region" description="Low complexity" evidence="1">
    <location>
        <begin position="1233"/>
        <end position="1246"/>
    </location>
</feature>
<feature type="compositionally biased region" description="Basic residues" evidence="1">
    <location>
        <begin position="1582"/>
        <end position="1594"/>
    </location>
</feature>
<feature type="compositionally biased region" description="Pro residues" evidence="1">
    <location>
        <begin position="1087"/>
        <end position="1101"/>
    </location>
</feature>
<feature type="compositionally biased region" description="Low complexity" evidence="1">
    <location>
        <begin position="756"/>
        <end position="774"/>
    </location>
</feature>
<feature type="compositionally biased region" description="Basic and acidic residues" evidence="1">
    <location>
        <begin position="1642"/>
        <end position="1656"/>
    </location>
</feature>
<feature type="region of interest" description="Disordered" evidence="1">
    <location>
        <begin position="810"/>
        <end position="869"/>
    </location>
</feature>
<keyword evidence="2" id="KW-1185">Reference proteome</keyword>
<feature type="compositionally biased region" description="Pro residues" evidence="1">
    <location>
        <begin position="778"/>
        <end position="789"/>
    </location>
</feature>
<evidence type="ECO:0000256" key="1">
    <source>
        <dbReference type="SAM" id="MobiDB-lite"/>
    </source>
</evidence>
<protein>
    <submittedName>
        <fullName evidence="3">Acrosomal protein KIAA1210-like</fullName>
    </submittedName>
</protein>
<feature type="compositionally biased region" description="Low complexity" evidence="1">
    <location>
        <begin position="722"/>
        <end position="732"/>
    </location>
</feature>
<feature type="region of interest" description="Disordered" evidence="1">
    <location>
        <begin position="947"/>
        <end position="1161"/>
    </location>
</feature>
<feature type="compositionally biased region" description="Low complexity" evidence="1">
    <location>
        <begin position="1112"/>
        <end position="1122"/>
    </location>
</feature>
<feature type="compositionally biased region" description="Polar residues" evidence="1">
    <location>
        <begin position="1254"/>
        <end position="1272"/>
    </location>
</feature>
<feature type="region of interest" description="Disordered" evidence="1">
    <location>
        <begin position="1178"/>
        <end position="1293"/>
    </location>
</feature>
<proteinExistence type="predicted"/>
<feature type="region of interest" description="Disordered" evidence="1">
    <location>
        <begin position="720"/>
        <end position="795"/>
    </location>
</feature>
<feature type="compositionally biased region" description="Polar residues" evidence="1">
    <location>
        <begin position="233"/>
        <end position="243"/>
    </location>
</feature>
<feature type="compositionally biased region" description="Low complexity" evidence="1">
    <location>
        <begin position="1603"/>
        <end position="1614"/>
    </location>
</feature>
<dbReference type="RefSeq" id="XP_025708420.1">
    <property type="nucleotide sequence ID" value="XM_025852635.1"/>
</dbReference>
<feature type="compositionally biased region" description="Basic and acidic residues" evidence="1">
    <location>
        <begin position="67"/>
        <end position="78"/>
    </location>
</feature>
<feature type="compositionally biased region" description="Polar residues" evidence="1">
    <location>
        <begin position="1056"/>
        <end position="1065"/>
    </location>
</feature>
<feature type="compositionally biased region" description="Basic and acidic residues" evidence="1">
    <location>
        <begin position="354"/>
        <end position="366"/>
    </location>
</feature>
<feature type="compositionally biased region" description="Low complexity" evidence="1">
    <location>
        <begin position="918"/>
        <end position="933"/>
    </location>
</feature>
<feature type="compositionally biased region" description="Low complexity" evidence="1">
    <location>
        <begin position="252"/>
        <end position="264"/>
    </location>
</feature>